<reference evidence="2" key="1">
    <citation type="journal article" date="2020" name="Nature">
        <title>Giant virus diversity and host interactions through global metagenomics.</title>
        <authorList>
            <person name="Schulz F."/>
            <person name="Roux S."/>
            <person name="Paez-Espino D."/>
            <person name="Jungbluth S."/>
            <person name="Walsh D.A."/>
            <person name="Denef V.J."/>
            <person name="McMahon K.D."/>
            <person name="Konstantinidis K.T."/>
            <person name="Eloe-Fadrosh E.A."/>
            <person name="Kyrpides N.C."/>
            <person name="Woyke T."/>
        </authorList>
    </citation>
    <scope>NUCLEOTIDE SEQUENCE</scope>
    <source>
        <strain evidence="2">GVMAG-S-ERX555907-94</strain>
    </source>
</reference>
<proteinExistence type="predicted"/>
<evidence type="ECO:0000313" key="2">
    <source>
        <dbReference type="EMBL" id="QHU23406.1"/>
    </source>
</evidence>
<evidence type="ECO:0000256" key="1">
    <source>
        <dbReference type="SAM" id="Phobius"/>
    </source>
</evidence>
<keyword evidence="1" id="KW-0472">Membrane</keyword>
<organism evidence="2">
    <name type="scientific">viral metagenome</name>
    <dbReference type="NCBI Taxonomy" id="1070528"/>
    <lineage>
        <taxon>unclassified sequences</taxon>
        <taxon>metagenomes</taxon>
        <taxon>organismal metagenomes</taxon>
    </lineage>
</organism>
<name>A0A6C0L225_9ZZZZ</name>
<sequence>MEIKYILLMPFGYFLSVVISMIKDYCEVKYNHDQQIKKN</sequence>
<keyword evidence="1" id="KW-0812">Transmembrane</keyword>
<feature type="transmembrane region" description="Helical" evidence="1">
    <location>
        <begin position="6"/>
        <end position="22"/>
    </location>
</feature>
<dbReference type="AlphaFoldDB" id="A0A6C0L225"/>
<dbReference type="EMBL" id="MN741028">
    <property type="protein sequence ID" value="QHU23406.1"/>
    <property type="molecule type" value="Genomic_DNA"/>
</dbReference>
<accession>A0A6C0L225</accession>
<keyword evidence="1" id="KW-1133">Transmembrane helix</keyword>
<protein>
    <submittedName>
        <fullName evidence="2">Uncharacterized protein</fullName>
    </submittedName>
</protein>